<dbReference type="Proteomes" id="UP000601099">
    <property type="component" value="Unassembled WGS sequence"/>
</dbReference>
<reference evidence="1 2" key="1">
    <citation type="submission" date="2020-11" db="EMBL/GenBank/DDBJ databases">
        <title>Hymenobacter sp.</title>
        <authorList>
            <person name="Kim M.K."/>
        </authorList>
    </citation>
    <scope>NUCLEOTIDE SEQUENCE [LARGE SCALE GENOMIC DNA]</scope>
    <source>
        <strain evidence="1 2">BT594</strain>
    </source>
</reference>
<sequence>MPAPALYTDALQESLGPGAYAYASRWGYYEYDKTPISRCFLWKVEERPGGRLVLVAQGHKQTLPLTEARANQLAVLPHWDSRFSLHDYPERWQKLLSIGCGIHLMSSGVDDTLHICTHTKRRIGTVRLEGEELHAALQRPEIFGRALDFVYFCQKHPKKSEGTNISLLDDNQYNLMMSYK</sequence>
<accession>A0ABS0L122</accession>
<organism evidence="1 2">
    <name type="scientific">Hymenobacter guriensis</name>
    <dbReference type="NCBI Taxonomy" id="2793065"/>
    <lineage>
        <taxon>Bacteria</taxon>
        <taxon>Pseudomonadati</taxon>
        <taxon>Bacteroidota</taxon>
        <taxon>Cytophagia</taxon>
        <taxon>Cytophagales</taxon>
        <taxon>Hymenobacteraceae</taxon>
        <taxon>Hymenobacter</taxon>
    </lineage>
</organism>
<gene>
    <name evidence="1" type="ORF">I5L79_05895</name>
</gene>
<evidence type="ECO:0000313" key="2">
    <source>
        <dbReference type="Proteomes" id="UP000601099"/>
    </source>
</evidence>
<proteinExistence type="predicted"/>
<protein>
    <submittedName>
        <fullName evidence="1">Uncharacterized protein</fullName>
    </submittedName>
</protein>
<keyword evidence="2" id="KW-1185">Reference proteome</keyword>
<name>A0ABS0L122_9BACT</name>
<evidence type="ECO:0000313" key="1">
    <source>
        <dbReference type="EMBL" id="MBG8553067.1"/>
    </source>
</evidence>
<comment type="caution">
    <text evidence="1">The sequence shown here is derived from an EMBL/GenBank/DDBJ whole genome shotgun (WGS) entry which is preliminary data.</text>
</comment>
<dbReference type="EMBL" id="JADWYK010000002">
    <property type="protein sequence ID" value="MBG8553067.1"/>
    <property type="molecule type" value="Genomic_DNA"/>
</dbReference>
<dbReference type="RefSeq" id="WP_196954071.1">
    <property type="nucleotide sequence ID" value="NZ_JADWYK010000002.1"/>
</dbReference>